<dbReference type="PROSITE" id="PS00108">
    <property type="entry name" value="PROTEIN_KINASE_ST"/>
    <property type="match status" value="1"/>
</dbReference>
<dbReference type="InterPro" id="IPR050117">
    <property type="entry name" value="MAPK"/>
</dbReference>
<evidence type="ECO:0000313" key="10">
    <source>
        <dbReference type="Proteomes" id="UP000649617"/>
    </source>
</evidence>
<evidence type="ECO:0000259" key="8">
    <source>
        <dbReference type="PROSITE" id="PS50011"/>
    </source>
</evidence>
<evidence type="ECO:0000256" key="4">
    <source>
        <dbReference type="ARBA" id="ARBA00022777"/>
    </source>
</evidence>
<dbReference type="InterPro" id="IPR000719">
    <property type="entry name" value="Prot_kinase_dom"/>
</dbReference>
<evidence type="ECO:0000256" key="5">
    <source>
        <dbReference type="ARBA" id="ARBA00022840"/>
    </source>
</evidence>
<dbReference type="FunFam" id="1.10.510.10:FF:000624">
    <property type="entry name" value="Mitogen-activated protein kinase"/>
    <property type="match status" value="1"/>
</dbReference>
<dbReference type="Gene3D" id="1.10.510.10">
    <property type="entry name" value="Transferase(Phosphotransferase) domain 1"/>
    <property type="match status" value="1"/>
</dbReference>
<dbReference type="InterPro" id="IPR011009">
    <property type="entry name" value="Kinase-like_dom_sf"/>
</dbReference>
<reference evidence="9" key="1">
    <citation type="submission" date="2021-02" db="EMBL/GenBank/DDBJ databases">
        <authorList>
            <person name="Dougan E. K."/>
            <person name="Rhodes N."/>
            <person name="Thang M."/>
            <person name="Chan C."/>
        </authorList>
    </citation>
    <scope>NUCLEOTIDE SEQUENCE</scope>
</reference>
<keyword evidence="3 6" id="KW-0547">Nucleotide-binding</keyword>
<name>A0A812SID7_SYMPI</name>
<sequence>MAIEKDYDVLERLGEGAFGKVYKARHKKTEELVAVKQIKLGAKSWDEACKSTELAALRQLRHPFIVRLKELLRNQLDGSLYYIFEYIDSDLCRLVRQNPSGLEESFAAGLARQLFAGLAHIHQHNFFHRDIKPENVLYETKREVVRIADFGESRSLRARPPFTDYVGTRWYRAPECLLRDRGYSSPVDVFSSGLVFAELLRGSPVFMGSSSMDQLYKIFSVLGQPVSDWPEFSRLAEACRFRVPASSGTGLQPVIPRASSRAIAILSEILLLNPRRRPMARKVLEHNYFSVLPPLDLDRLDTSRSTGGNSAAALTAYLQERCDSRHSFSMNEAPPTASQGTLQTGNGSQGTLQASRPETPVLPPPPVPAPPPSRPKSEVCVDDVDLDAELDKILGDAPCRSAEEPELIDPQDFALRAAGSNDSFVLEPEASPMPETVVSLLGGFPDIPPLHMGNTSIANSRAASPDSRGDIMDALLNDLADLGVGEDLAPSSARLPPSLAPPTPIPGPDMDVSALSWSPEECLELRRLVKRVVRSGTSDKEQIWLQVSREMGGRYSARECKLQYARDYKADKMRKQAMADG</sequence>
<dbReference type="InterPro" id="IPR008271">
    <property type="entry name" value="Ser/Thr_kinase_AS"/>
</dbReference>
<evidence type="ECO:0000256" key="1">
    <source>
        <dbReference type="ARBA" id="ARBA00022527"/>
    </source>
</evidence>
<evidence type="ECO:0000256" key="7">
    <source>
        <dbReference type="SAM" id="MobiDB-lite"/>
    </source>
</evidence>
<dbReference type="Proteomes" id="UP000649617">
    <property type="component" value="Unassembled WGS sequence"/>
</dbReference>
<evidence type="ECO:0000256" key="2">
    <source>
        <dbReference type="ARBA" id="ARBA00022679"/>
    </source>
</evidence>
<dbReference type="Pfam" id="PF00069">
    <property type="entry name" value="Pkinase"/>
    <property type="match status" value="1"/>
</dbReference>
<dbReference type="InterPro" id="IPR001005">
    <property type="entry name" value="SANT/Myb"/>
</dbReference>
<evidence type="ECO:0000256" key="6">
    <source>
        <dbReference type="PROSITE-ProRule" id="PRU10141"/>
    </source>
</evidence>
<organism evidence="9 10">
    <name type="scientific">Symbiodinium pilosum</name>
    <name type="common">Dinoflagellate</name>
    <dbReference type="NCBI Taxonomy" id="2952"/>
    <lineage>
        <taxon>Eukaryota</taxon>
        <taxon>Sar</taxon>
        <taxon>Alveolata</taxon>
        <taxon>Dinophyceae</taxon>
        <taxon>Suessiales</taxon>
        <taxon>Symbiodiniaceae</taxon>
        <taxon>Symbiodinium</taxon>
    </lineage>
</organism>
<protein>
    <submittedName>
        <fullName evidence="9">Mak protein</fullName>
    </submittedName>
</protein>
<dbReference type="EMBL" id="CAJNIZ010024636">
    <property type="protein sequence ID" value="CAE7478437.1"/>
    <property type="molecule type" value="Genomic_DNA"/>
</dbReference>
<keyword evidence="4" id="KW-0418">Kinase</keyword>
<dbReference type="PANTHER" id="PTHR24055">
    <property type="entry name" value="MITOGEN-ACTIVATED PROTEIN KINASE"/>
    <property type="match status" value="1"/>
</dbReference>
<dbReference type="SUPFAM" id="SSF56112">
    <property type="entry name" value="Protein kinase-like (PK-like)"/>
    <property type="match status" value="1"/>
</dbReference>
<feature type="binding site" evidence="6">
    <location>
        <position position="36"/>
    </location>
    <ligand>
        <name>ATP</name>
        <dbReference type="ChEBI" id="CHEBI:30616"/>
    </ligand>
</feature>
<feature type="domain" description="Protein kinase" evidence="8">
    <location>
        <begin position="7"/>
        <end position="289"/>
    </location>
</feature>
<dbReference type="GO" id="GO:0004674">
    <property type="term" value="F:protein serine/threonine kinase activity"/>
    <property type="evidence" value="ECO:0007669"/>
    <property type="project" value="UniProtKB-KW"/>
</dbReference>
<evidence type="ECO:0000256" key="3">
    <source>
        <dbReference type="ARBA" id="ARBA00022741"/>
    </source>
</evidence>
<dbReference type="SMART" id="SM00220">
    <property type="entry name" value="S_TKc"/>
    <property type="match status" value="1"/>
</dbReference>
<feature type="compositionally biased region" description="Pro residues" evidence="7">
    <location>
        <begin position="360"/>
        <end position="374"/>
    </location>
</feature>
<dbReference type="PROSITE" id="PS50011">
    <property type="entry name" value="PROTEIN_KINASE_DOM"/>
    <property type="match status" value="1"/>
</dbReference>
<feature type="region of interest" description="Disordered" evidence="7">
    <location>
        <begin position="327"/>
        <end position="379"/>
    </location>
</feature>
<dbReference type="CDD" id="cd00167">
    <property type="entry name" value="SANT"/>
    <property type="match status" value="1"/>
</dbReference>
<keyword evidence="5 6" id="KW-0067">ATP-binding</keyword>
<dbReference type="GO" id="GO:0005524">
    <property type="term" value="F:ATP binding"/>
    <property type="evidence" value="ECO:0007669"/>
    <property type="project" value="UniProtKB-UniRule"/>
</dbReference>
<dbReference type="InterPro" id="IPR017441">
    <property type="entry name" value="Protein_kinase_ATP_BS"/>
</dbReference>
<dbReference type="Gene3D" id="3.30.200.20">
    <property type="entry name" value="Phosphorylase Kinase, domain 1"/>
    <property type="match status" value="1"/>
</dbReference>
<accession>A0A812SID7</accession>
<evidence type="ECO:0000313" key="9">
    <source>
        <dbReference type="EMBL" id="CAE7478437.1"/>
    </source>
</evidence>
<keyword evidence="10" id="KW-1185">Reference proteome</keyword>
<gene>
    <name evidence="9" type="primary">Mak</name>
    <name evidence="9" type="ORF">SPIL2461_LOCUS12191</name>
</gene>
<keyword evidence="1" id="KW-0723">Serine/threonine-protein kinase</keyword>
<proteinExistence type="predicted"/>
<dbReference type="OrthoDB" id="2158884at2759"/>
<comment type="caution">
    <text evidence="9">The sequence shown here is derived from an EMBL/GenBank/DDBJ whole genome shotgun (WGS) entry which is preliminary data.</text>
</comment>
<dbReference type="PROSITE" id="PS00107">
    <property type="entry name" value="PROTEIN_KINASE_ATP"/>
    <property type="match status" value="1"/>
</dbReference>
<keyword evidence="2" id="KW-0808">Transferase</keyword>
<dbReference type="AlphaFoldDB" id="A0A812SID7"/>
<feature type="compositionally biased region" description="Polar residues" evidence="7">
    <location>
        <begin position="336"/>
        <end position="356"/>
    </location>
</feature>